<dbReference type="STRING" id="212818.A0A0D1ZCN1"/>
<dbReference type="InterPro" id="IPR041411">
    <property type="entry name" value="Ldi"/>
</dbReference>
<dbReference type="Pfam" id="PF18566">
    <property type="entry name" value="Ldi"/>
    <property type="match status" value="1"/>
</dbReference>
<proteinExistence type="predicted"/>
<dbReference type="OMA" id="IAMRYND"/>
<reference evidence="2 3" key="1">
    <citation type="submission" date="2015-01" db="EMBL/GenBank/DDBJ databases">
        <title>The Genome Sequence of Exophiala mesophila CBS40295.</title>
        <authorList>
            <consortium name="The Broad Institute Genomics Platform"/>
            <person name="Cuomo C."/>
            <person name="de Hoog S."/>
            <person name="Gorbushina A."/>
            <person name="Stielow B."/>
            <person name="Teixiera M."/>
            <person name="Abouelleil A."/>
            <person name="Chapman S.B."/>
            <person name="Priest M."/>
            <person name="Young S.K."/>
            <person name="Wortman J."/>
            <person name="Nusbaum C."/>
            <person name="Birren B."/>
        </authorList>
    </citation>
    <scope>NUCLEOTIDE SEQUENCE [LARGE SCALE GENOMIC DNA]</scope>
    <source>
        <strain evidence="2 3">CBS 40295</strain>
    </source>
</reference>
<name>A0A0D1ZCN1_EXOME</name>
<dbReference type="Proteomes" id="UP000054302">
    <property type="component" value="Unassembled WGS sequence"/>
</dbReference>
<dbReference type="OrthoDB" id="9979195at2759"/>
<dbReference type="AlphaFoldDB" id="A0A0D1ZCN1"/>
<dbReference type="RefSeq" id="XP_016223283.1">
    <property type="nucleotide sequence ID" value="XM_016370990.1"/>
</dbReference>
<feature type="domain" description="Linalool dehydratase/isomerase" evidence="1">
    <location>
        <begin position="77"/>
        <end position="431"/>
    </location>
</feature>
<evidence type="ECO:0000259" key="1">
    <source>
        <dbReference type="Pfam" id="PF18566"/>
    </source>
</evidence>
<organism evidence="2 3">
    <name type="scientific">Exophiala mesophila</name>
    <name type="common">Black yeast-like fungus</name>
    <dbReference type="NCBI Taxonomy" id="212818"/>
    <lineage>
        <taxon>Eukaryota</taxon>
        <taxon>Fungi</taxon>
        <taxon>Dikarya</taxon>
        <taxon>Ascomycota</taxon>
        <taxon>Pezizomycotina</taxon>
        <taxon>Eurotiomycetes</taxon>
        <taxon>Chaetothyriomycetidae</taxon>
        <taxon>Chaetothyriales</taxon>
        <taxon>Herpotrichiellaceae</taxon>
        <taxon>Exophiala</taxon>
    </lineage>
</organism>
<evidence type="ECO:0000313" key="3">
    <source>
        <dbReference type="Proteomes" id="UP000054302"/>
    </source>
</evidence>
<dbReference type="EMBL" id="KN847523">
    <property type="protein sequence ID" value="KIV91709.1"/>
    <property type="molecule type" value="Genomic_DNA"/>
</dbReference>
<protein>
    <recommendedName>
        <fullName evidence="1">Linalool dehydratase/isomerase domain-containing protein</fullName>
    </recommendedName>
</protein>
<evidence type="ECO:0000313" key="2">
    <source>
        <dbReference type="EMBL" id="KIV91709.1"/>
    </source>
</evidence>
<dbReference type="GeneID" id="27324068"/>
<gene>
    <name evidence="2" type="ORF">PV10_06223</name>
</gene>
<dbReference type="VEuPathDB" id="FungiDB:PV10_06223"/>
<keyword evidence="3" id="KW-1185">Reference proteome</keyword>
<accession>A0A0D1ZCN1</accession>
<dbReference type="HOGENOM" id="CLU_044865_1_0_1"/>
<sequence length="582" mass="66818">MTTTVTQTLPTTITVTGESAKETLHKTLSFDLSRYQKLSPEQVGHLRHYHNLAFQPDGEWRFMGSADPGQEFLDAYRYQLATMVYAASLTHYHRLPALRTIFKPLIRQLIQKMLRRDVWGYWFLTSHGNVVTDPSLKELRKPWADPVVKENIMYSGHLLLMLSLYAMLFDEDEFEKEDSIVFKWDPVFFGFGPENFTYSTQTLQKVILDEMESNNWVGVCCEPNVVFIICNQFPLIAIRYNDIRHGTNVAGEIMPKYVAAWEKKNGFSQQDGRFVDWWMVRQDHVVETTEVAWTAWTGAFMHSWNPKLVEALYEKQTTGFLTRTASGHINLQPPIVAKHYRAILAEKQIQDKPSPEDEPEILSQAVKLTKAELAARNKKGFPYNKPSFGYVVQWLSELGKTVELNELLSYADHNLHPEWENGGLYYRRNDHPYDLNEDDSIRWTFMSPYTGNAAIGYGRLNVKDGQKIMYEHPWSSEQLKSTPWIDNLDFVNPGTGVSVLRGQWDSELNALVLTVKGWDYSGKGCDDSVTINPIARNLDSGHWGLYVDGELVSTKDLQSGDGFEVTLKVKRGEERDVVFLKA</sequence>